<dbReference type="InterPro" id="IPR018466">
    <property type="entry name" value="Kre9/Knh1-like_N"/>
</dbReference>
<evidence type="ECO:0000259" key="3">
    <source>
        <dbReference type="Pfam" id="PF10342"/>
    </source>
</evidence>
<feature type="domain" description="Yeast cell wall synthesis Kre9/Knh1-like N-terminal" evidence="3">
    <location>
        <begin position="275"/>
        <end position="356"/>
    </location>
</feature>
<sequence length="401" mass="46344">MVGINVYAMIQEQYLSFQGISPEGFLLSDNILHTFGDFKVPFEGNWYIVFWYKGPGDSTYLTHNAFFYGDTRSPQLHIISPTRLSQYFTESQISIQWSTINNKGFVKLELLKGNQLVSTISAKTSNDGSHHWNIPESIMGGKNYNIKITSLYDGSFDLSKDFEIYERQIFVYDPRSTDILEPHSEYLIEWFSRGIGPKVRIDLFLNSTFLNEITNETEDDFNYLWDVWQGQNLSNTTGTQYQIRIQDCFSEDYFGFSPKFTITSEKFLVISSPVPNSFYNTGQILNITWFTDSSAEYLTIQLLRNNISILQITQSARNTGFFEWQIPKSLKGGTTYQIYIKTTDGSVHVNSEEFTVLVPNYIFGYSIRFLLTGLFFTSIAIIFLKLNKFKSGSKKKVMMRY</sequence>
<evidence type="ECO:0000313" key="4">
    <source>
        <dbReference type="EMBL" id="KKM77460.1"/>
    </source>
</evidence>
<proteinExistence type="predicted"/>
<keyword evidence="2" id="KW-0812">Transmembrane</keyword>
<evidence type="ECO:0000256" key="1">
    <source>
        <dbReference type="ARBA" id="ARBA00022729"/>
    </source>
</evidence>
<dbReference type="AlphaFoldDB" id="A0A0F9MKX0"/>
<keyword evidence="1" id="KW-0732">Signal</keyword>
<reference evidence="4" key="1">
    <citation type="journal article" date="2015" name="Nature">
        <title>Complex archaea that bridge the gap between prokaryotes and eukaryotes.</title>
        <authorList>
            <person name="Spang A."/>
            <person name="Saw J.H."/>
            <person name="Jorgensen S.L."/>
            <person name="Zaremba-Niedzwiedzka K."/>
            <person name="Martijn J."/>
            <person name="Lind A.E."/>
            <person name="van Eijk R."/>
            <person name="Schleper C."/>
            <person name="Guy L."/>
            <person name="Ettema T.J."/>
        </authorList>
    </citation>
    <scope>NUCLEOTIDE SEQUENCE</scope>
</reference>
<protein>
    <recommendedName>
        <fullName evidence="3">Yeast cell wall synthesis Kre9/Knh1-like N-terminal domain-containing protein</fullName>
    </recommendedName>
</protein>
<dbReference type="EMBL" id="LAZR01008639">
    <property type="protein sequence ID" value="KKM77460.1"/>
    <property type="molecule type" value="Genomic_DNA"/>
</dbReference>
<keyword evidence="2" id="KW-1133">Transmembrane helix</keyword>
<keyword evidence="2" id="KW-0472">Membrane</keyword>
<feature type="transmembrane region" description="Helical" evidence="2">
    <location>
        <begin position="365"/>
        <end position="386"/>
    </location>
</feature>
<evidence type="ECO:0000256" key="2">
    <source>
        <dbReference type="SAM" id="Phobius"/>
    </source>
</evidence>
<feature type="domain" description="Yeast cell wall synthesis Kre9/Knh1-like N-terminal" evidence="3">
    <location>
        <begin position="85"/>
        <end position="164"/>
    </location>
</feature>
<accession>A0A0F9MKX0</accession>
<dbReference type="Pfam" id="PF10342">
    <property type="entry name" value="Kre9_KNH"/>
    <property type="match status" value="2"/>
</dbReference>
<organism evidence="4">
    <name type="scientific">marine sediment metagenome</name>
    <dbReference type="NCBI Taxonomy" id="412755"/>
    <lineage>
        <taxon>unclassified sequences</taxon>
        <taxon>metagenomes</taxon>
        <taxon>ecological metagenomes</taxon>
    </lineage>
</organism>
<comment type="caution">
    <text evidence="4">The sequence shown here is derived from an EMBL/GenBank/DDBJ whole genome shotgun (WGS) entry which is preliminary data.</text>
</comment>
<name>A0A0F9MKX0_9ZZZZ</name>
<gene>
    <name evidence="4" type="ORF">LCGC14_1369810</name>
</gene>